<accession>A0A7W4J5N2</accession>
<dbReference type="Proteomes" id="UP000561066">
    <property type="component" value="Unassembled WGS sequence"/>
</dbReference>
<dbReference type="InterPro" id="IPR013381">
    <property type="entry name" value="CRISPR-assoc_prot_Cse1"/>
</dbReference>
<gene>
    <name evidence="1" type="primary">casA</name>
    <name evidence="1" type="ORF">HLH21_04195</name>
</gene>
<reference evidence="1 2" key="1">
    <citation type="submission" date="2020-04" db="EMBL/GenBank/DDBJ databases">
        <title>Description of novel Gluconacetobacter.</title>
        <authorList>
            <person name="Sombolestani A."/>
        </authorList>
    </citation>
    <scope>NUCLEOTIDE SEQUENCE [LARGE SCALE GENOMIC DNA]</scope>
    <source>
        <strain evidence="1 2">LMG 21312</strain>
    </source>
</reference>
<evidence type="ECO:0000313" key="2">
    <source>
        <dbReference type="Proteomes" id="UP000561066"/>
    </source>
</evidence>
<dbReference type="NCBIfam" id="TIGR02547">
    <property type="entry name" value="casA_cse1"/>
    <property type="match status" value="1"/>
</dbReference>
<evidence type="ECO:0000313" key="1">
    <source>
        <dbReference type="EMBL" id="MBB2175126.1"/>
    </source>
</evidence>
<name>A0A7W4J5N2_9PROT</name>
<comment type="caution">
    <text evidence="1">The sequence shown here is derived from an EMBL/GenBank/DDBJ whole genome shotgun (WGS) entry which is preliminary data.</text>
</comment>
<dbReference type="Pfam" id="PF09481">
    <property type="entry name" value="CRISPR_Cse1"/>
    <property type="match status" value="1"/>
</dbReference>
<dbReference type="AlphaFoldDB" id="A0A7W4J5N2"/>
<dbReference type="CDD" id="cd09729">
    <property type="entry name" value="Cse1_I-E"/>
    <property type="match status" value="1"/>
</dbReference>
<sequence>MTSQPLNLITDPWLPVRRKSGAVAFIRPAQIVEEMADDPVMALDWPRPDFRVASLEFLIGLLATAFPPEDEDAWCESWEKPPSVEVLDEAFGRVADAFWLDGPGPRFLQDLQELQSGQEPVERLLINAPGDSTVKKNADLFVHRAHVTVLGRSAAAMALFTLQSWAPSGGAGNMTGLRGGGPLVTLVLPREGASLWEVAWANTPVGSAVRDADLPRVFPWLAPTIGSGKDGTSVRSGHNAHPLQCWWGMPRRIRLDFEVAESCVCDLTGRPDDVLVPGWRQRPYGASYAGWTGMPYGEGAVIHPLTPRYRQKTDAEWLSVHPQPGGIGYRHWTGLVVNSGDGQRLPASAVLTWRDARARDIAESPRPRLLAAGYDMDNMKARGFVESEMPLPGTADPARQEVLDTLARDCVAAADQMAAVLRGCVRDALFGKGTVSLDATLLANVREQFWTRTEGAFFDLLHQAARLTDGDDIGLRKDWLHQIGRAAMALFDASVVLAPDTGATEAQRSALARRRLRVAVSGGGKEGGSIMAVLKIPVPVARKAAARTKRQ</sequence>
<dbReference type="RefSeq" id="WP_182941613.1">
    <property type="nucleotide sequence ID" value="NZ_JABEQH010000004.1"/>
</dbReference>
<organism evidence="1 2">
    <name type="scientific">Gluconacetobacter johannae</name>
    <dbReference type="NCBI Taxonomy" id="112140"/>
    <lineage>
        <taxon>Bacteria</taxon>
        <taxon>Pseudomonadati</taxon>
        <taxon>Pseudomonadota</taxon>
        <taxon>Alphaproteobacteria</taxon>
        <taxon>Acetobacterales</taxon>
        <taxon>Acetobacteraceae</taxon>
        <taxon>Gluconacetobacter</taxon>
    </lineage>
</organism>
<keyword evidence="2" id="KW-1185">Reference proteome</keyword>
<proteinExistence type="predicted"/>
<protein>
    <submittedName>
        <fullName evidence="1">Type I-E CRISPR-associated protein Cse1/CasA</fullName>
    </submittedName>
</protein>
<dbReference type="EMBL" id="JABEQH010000004">
    <property type="protein sequence ID" value="MBB2175126.1"/>
    <property type="molecule type" value="Genomic_DNA"/>
</dbReference>